<protein>
    <recommendedName>
        <fullName evidence="2">Amine oxidase domain-containing protein</fullName>
    </recommendedName>
</protein>
<dbReference type="OrthoDB" id="68575at2759"/>
<evidence type="ECO:0000313" key="4">
    <source>
        <dbReference type="Proteomes" id="UP000233524"/>
    </source>
</evidence>
<dbReference type="SUPFAM" id="SSF51905">
    <property type="entry name" value="FAD/NAD(P)-binding domain"/>
    <property type="match status" value="1"/>
</dbReference>
<sequence>MRLTRVFLQFLASASAVHAQSDKHGPKPRVLERDVCIIGGGSSGTFAAVRLTDEGHSVAVIEKQDHLGGHTVTYTNPDTGKPINMGVIFFHDLPLVRDYFSRLGVEVQKADLGSSNTRYLDFATGEAVPGFEPASQEALGAALETYSEIIADRYPNISLGYELPDPVPEELLKPYSEFVEANGLQALVHMVNNIAGANGNLWERPTLYGIKVFSPMLLAAINKGFINAASGDNRDLYRGAENLLGDDVVLSSTVKRVERSGSGVEVSVDTPSGKVVVKAKKLLVAIPPIKESLRRNGFSLSAQESRLFGEFQGMLYGSTVLTHNGLAENTTLSNVGTHNPYHLLTLPGSYGYSAEPGTRKIKNYYGGTASDIGMSEQEIKDLIRGELDNLERAGNIGEGEPEFEFFVNHSPYHVHVSPEAIAKGFYRDLYELEGQRNTFWTGATFVDEDSSLIWSWTEEYLLPRILDSLA</sequence>
<dbReference type="EMBL" id="NLAX01001623">
    <property type="protein sequence ID" value="PKS05180.1"/>
    <property type="molecule type" value="Genomic_DNA"/>
</dbReference>
<feature type="domain" description="Amine oxidase" evidence="2">
    <location>
        <begin position="44"/>
        <end position="390"/>
    </location>
</feature>
<dbReference type="Proteomes" id="UP000233524">
    <property type="component" value="Unassembled WGS sequence"/>
</dbReference>
<dbReference type="Gene3D" id="1.10.405.20">
    <property type="match status" value="1"/>
</dbReference>
<keyword evidence="4" id="KW-1185">Reference proteome</keyword>
<organism evidence="3 4">
    <name type="scientific">Lomentospora prolificans</name>
    <dbReference type="NCBI Taxonomy" id="41688"/>
    <lineage>
        <taxon>Eukaryota</taxon>
        <taxon>Fungi</taxon>
        <taxon>Dikarya</taxon>
        <taxon>Ascomycota</taxon>
        <taxon>Pezizomycotina</taxon>
        <taxon>Sordariomycetes</taxon>
        <taxon>Hypocreomycetidae</taxon>
        <taxon>Microascales</taxon>
        <taxon>Microascaceae</taxon>
        <taxon>Lomentospora</taxon>
    </lineage>
</organism>
<dbReference type="InterPro" id="IPR036188">
    <property type="entry name" value="FAD/NAD-bd_sf"/>
</dbReference>
<dbReference type="Pfam" id="PF01593">
    <property type="entry name" value="Amino_oxidase"/>
    <property type="match status" value="1"/>
</dbReference>
<proteinExistence type="predicted"/>
<comment type="caution">
    <text evidence="3">The sequence shown here is derived from an EMBL/GenBank/DDBJ whole genome shotgun (WGS) entry which is preliminary data.</text>
</comment>
<evidence type="ECO:0000256" key="1">
    <source>
        <dbReference type="SAM" id="SignalP"/>
    </source>
</evidence>
<dbReference type="VEuPathDB" id="FungiDB:jhhlp_008548"/>
<dbReference type="GO" id="GO:0016491">
    <property type="term" value="F:oxidoreductase activity"/>
    <property type="evidence" value="ECO:0007669"/>
    <property type="project" value="InterPro"/>
</dbReference>
<evidence type="ECO:0000259" key="2">
    <source>
        <dbReference type="Pfam" id="PF01593"/>
    </source>
</evidence>
<dbReference type="PANTHER" id="PTHR42923:SF26">
    <property type="entry name" value="FMN REDUCTASE LOT6, PUTATIVE (AFU_ORTHOLOGUE AFUA_7G06600)-RELATED"/>
    <property type="match status" value="1"/>
</dbReference>
<feature type="chain" id="PRO_5014839888" description="Amine oxidase domain-containing protein" evidence="1">
    <location>
        <begin position="20"/>
        <end position="470"/>
    </location>
</feature>
<dbReference type="Gene3D" id="3.30.70.1990">
    <property type="match status" value="1"/>
</dbReference>
<dbReference type="AlphaFoldDB" id="A0A2N3MYC6"/>
<dbReference type="Gene3D" id="3.50.50.60">
    <property type="entry name" value="FAD/NAD(P)-binding domain"/>
    <property type="match status" value="1"/>
</dbReference>
<gene>
    <name evidence="3" type="ORF">jhhlp_008548</name>
</gene>
<evidence type="ECO:0000313" key="3">
    <source>
        <dbReference type="EMBL" id="PKS05180.1"/>
    </source>
</evidence>
<name>A0A2N3MYC6_9PEZI</name>
<reference evidence="3 4" key="1">
    <citation type="journal article" date="2017" name="G3 (Bethesda)">
        <title>First Draft Genome Sequence of the Pathogenic Fungus Lomentospora prolificans (Formerly Scedosporium prolificans).</title>
        <authorList>
            <person name="Luo R."/>
            <person name="Zimin A."/>
            <person name="Workman R."/>
            <person name="Fan Y."/>
            <person name="Pertea G."/>
            <person name="Grossman N."/>
            <person name="Wear M.P."/>
            <person name="Jia B."/>
            <person name="Miller H."/>
            <person name="Casadevall A."/>
            <person name="Timp W."/>
            <person name="Zhang S.X."/>
            <person name="Salzberg S.L."/>
        </authorList>
    </citation>
    <scope>NUCLEOTIDE SEQUENCE [LARGE SCALE GENOMIC DNA]</scope>
    <source>
        <strain evidence="3 4">JHH-5317</strain>
    </source>
</reference>
<dbReference type="InterPro" id="IPR002937">
    <property type="entry name" value="Amino_oxidase"/>
</dbReference>
<accession>A0A2N3MYC6</accession>
<dbReference type="InterPro" id="IPR050464">
    <property type="entry name" value="Zeta_carotene_desat/Oxidored"/>
</dbReference>
<feature type="signal peptide" evidence="1">
    <location>
        <begin position="1"/>
        <end position="19"/>
    </location>
</feature>
<dbReference type="PANTHER" id="PTHR42923">
    <property type="entry name" value="PROTOPORPHYRINOGEN OXIDASE"/>
    <property type="match status" value="1"/>
</dbReference>
<keyword evidence="1" id="KW-0732">Signal</keyword>
<dbReference type="InParanoid" id="A0A2N3MYC6"/>